<dbReference type="PIRSF" id="PIRSF002867">
    <property type="entry name" value="CheV"/>
    <property type="match status" value="1"/>
</dbReference>
<name>A0ABT2FJT0_9GAMM</name>
<evidence type="ECO:0000313" key="5">
    <source>
        <dbReference type="Proteomes" id="UP001201549"/>
    </source>
</evidence>
<evidence type="ECO:0000259" key="2">
    <source>
        <dbReference type="PROSITE" id="PS50110"/>
    </source>
</evidence>
<organism evidence="4 5">
    <name type="scientific">Shewanella electrica</name>
    <dbReference type="NCBI Taxonomy" id="515560"/>
    <lineage>
        <taxon>Bacteria</taxon>
        <taxon>Pseudomonadati</taxon>
        <taxon>Pseudomonadota</taxon>
        <taxon>Gammaproteobacteria</taxon>
        <taxon>Alteromonadales</taxon>
        <taxon>Shewanellaceae</taxon>
        <taxon>Shewanella</taxon>
    </lineage>
</organism>
<sequence>MANLLDSVDLRTQLVGENRLELLLFRINSTQLYAINVFKVKEVVKVPHLSAMPGSHPCICGVANIRGTSIPVINLRQAIGFSPMDRSEDSNLIITEYNRSVQGFLVGKVEHIVNMTWQDIMPPPRNAGRNHYVTAITRLEHEGKQSLASIIDVEKVLAEIINYDIRLSEEVLDEQLVPHMPGRKILIADDSSTARRQVKDTLGQLGIEVLETTDGAEALNLLKSWADSGKTVTDEILMLITDAEMPSMDGYRLTHEIRQDKRMSDLFITLNTSLSGSFNNAMVEKVGCDKFISKFQPDLLVQVVQERLRQIVGE</sequence>
<keyword evidence="1" id="KW-0597">Phosphoprotein</keyword>
<evidence type="ECO:0000313" key="4">
    <source>
        <dbReference type="EMBL" id="MCS4556589.1"/>
    </source>
</evidence>
<dbReference type="EMBL" id="JAKOGG010000005">
    <property type="protein sequence ID" value="MCS4556589.1"/>
    <property type="molecule type" value="Genomic_DNA"/>
</dbReference>
<comment type="caution">
    <text evidence="4">The sequence shown here is derived from an EMBL/GenBank/DDBJ whole genome shotgun (WGS) entry which is preliminary data.</text>
</comment>
<proteinExistence type="predicted"/>
<dbReference type="InterPro" id="IPR002545">
    <property type="entry name" value="CheW-lke_dom"/>
</dbReference>
<dbReference type="Pfam" id="PF01584">
    <property type="entry name" value="CheW"/>
    <property type="match status" value="1"/>
</dbReference>
<protein>
    <submittedName>
        <fullName evidence="4">Chemotaxis protein CheV</fullName>
    </submittedName>
</protein>
<dbReference type="Gene3D" id="2.30.30.40">
    <property type="entry name" value="SH3 Domains"/>
    <property type="match status" value="1"/>
</dbReference>
<feature type="domain" description="Response regulatory" evidence="2">
    <location>
        <begin position="184"/>
        <end position="308"/>
    </location>
</feature>
<dbReference type="SUPFAM" id="SSF52172">
    <property type="entry name" value="CheY-like"/>
    <property type="match status" value="1"/>
</dbReference>
<dbReference type="SMART" id="SM00448">
    <property type="entry name" value="REC"/>
    <property type="match status" value="1"/>
</dbReference>
<dbReference type="SMART" id="SM00260">
    <property type="entry name" value="CheW"/>
    <property type="match status" value="1"/>
</dbReference>
<dbReference type="InterPro" id="IPR036061">
    <property type="entry name" value="CheW-like_dom_sf"/>
</dbReference>
<dbReference type="InterPro" id="IPR001789">
    <property type="entry name" value="Sig_transdc_resp-reg_receiver"/>
</dbReference>
<reference evidence="5" key="2">
    <citation type="submission" date="2023-07" db="EMBL/GenBank/DDBJ databases">
        <title>Shewanella mangrovi sp. nov., an acetaldehyde- degrading bacterium isolated from mangrove sediment.</title>
        <authorList>
            <person name="Liu Y."/>
        </authorList>
    </citation>
    <scope>NUCLEOTIDE SEQUENCE [LARGE SCALE GENOMIC DNA]</scope>
    <source>
        <strain evidence="5">C32</strain>
    </source>
</reference>
<dbReference type="RefSeq" id="WP_238895994.1">
    <property type="nucleotide sequence ID" value="NZ_JAKOGG010000005.1"/>
</dbReference>
<dbReference type="PROSITE" id="PS50851">
    <property type="entry name" value="CHEW"/>
    <property type="match status" value="1"/>
</dbReference>
<dbReference type="PANTHER" id="PTHR47233">
    <property type="entry name" value="CHEMOTAXIS PROTEIN CHEV"/>
    <property type="match status" value="1"/>
</dbReference>
<evidence type="ECO:0000256" key="1">
    <source>
        <dbReference type="PROSITE-ProRule" id="PRU00169"/>
    </source>
</evidence>
<dbReference type="CDD" id="cd19924">
    <property type="entry name" value="REC_CheV-like"/>
    <property type="match status" value="1"/>
</dbReference>
<dbReference type="Gene3D" id="3.40.50.2300">
    <property type="match status" value="1"/>
</dbReference>
<dbReference type="PROSITE" id="PS50110">
    <property type="entry name" value="RESPONSE_REGULATORY"/>
    <property type="match status" value="1"/>
</dbReference>
<keyword evidence="5" id="KW-1185">Reference proteome</keyword>
<dbReference type="InterPro" id="IPR024181">
    <property type="entry name" value="Chemotax_regulator_CheV"/>
</dbReference>
<accession>A0ABT2FJT0</accession>
<dbReference type="Proteomes" id="UP001201549">
    <property type="component" value="Unassembled WGS sequence"/>
</dbReference>
<dbReference type="Gene3D" id="2.40.50.180">
    <property type="entry name" value="CheA-289, Domain 4"/>
    <property type="match status" value="1"/>
</dbReference>
<evidence type="ECO:0000259" key="3">
    <source>
        <dbReference type="PROSITE" id="PS50851"/>
    </source>
</evidence>
<dbReference type="SUPFAM" id="SSF50341">
    <property type="entry name" value="CheW-like"/>
    <property type="match status" value="1"/>
</dbReference>
<dbReference type="Pfam" id="PF00072">
    <property type="entry name" value="Response_reg"/>
    <property type="match status" value="1"/>
</dbReference>
<feature type="modified residue" description="4-aspartylphosphate" evidence="1">
    <location>
        <position position="242"/>
    </location>
</feature>
<reference evidence="4 5" key="1">
    <citation type="submission" date="2022-02" db="EMBL/GenBank/DDBJ databases">
        <authorList>
            <person name="Zhuang L."/>
        </authorList>
    </citation>
    <scope>NUCLEOTIDE SEQUENCE [LARGE SCALE GENOMIC DNA]</scope>
    <source>
        <strain evidence="4 5">C32</strain>
    </source>
</reference>
<feature type="domain" description="CheW-like" evidence="3">
    <location>
        <begin position="19"/>
        <end position="162"/>
    </location>
</feature>
<gene>
    <name evidence="4" type="ORF">L9G74_09075</name>
</gene>
<dbReference type="PANTHER" id="PTHR47233:SF4">
    <property type="entry name" value="CHEMOTAXIS SIGNAL TRANSDUCTION PROTEIN"/>
    <property type="match status" value="1"/>
</dbReference>
<dbReference type="InterPro" id="IPR011006">
    <property type="entry name" value="CheY-like_superfamily"/>
</dbReference>